<evidence type="ECO:0000256" key="7">
    <source>
        <dbReference type="NCBIfam" id="TIGR00188"/>
    </source>
</evidence>
<sequence>MLPKQHKLTSPTDFSRTMKRGRRAGSRTVVVHLLDRRTGPDAGIAHQGGPRVGLIVSKAVGNAVIRHRTSRRLRHVCASLFDALPPTTDLVVRALPASGAASSSDLEKDIRKALTRLGALDA</sequence>
<feature type="region of interest" description="Disordered" evidence="8">
    <location>
        <begin position="1"/>
        <end position="25"/>
    </location>
</feature>
<dbReference type="GO" id="GO:0030677">
    <property type="term" value="C:ribonuclease P complex"/>
    <property type="evidence" value="ECO:0007669"/>
    <property type="project" value="TreeGrafter"/>
</dbReference>
<dbReference type="InterPro" id="IPR020568">
    <property type="entry name" value="Ribosomal_Su5_D2-typ_SF"/>
</dbReference>
<evidence type="ECO:0000256" key="6">
    <source>
        <dbReference type="HAMAP-Rule" id="MF_00227"/>
    </source>
</evidence>
<keyword evidence="2 6" id="KW-0540">Nuclease</keyword>
<dbReference type="GO" id="GO:0001682">
    <property type="term" value="P:tRNA 5'-leader removal"/>
    <property type="evidence" value="ECO:0007669"/>
    <property type="project" value="UniProtKB-UniRule"/>
</dbReference>
<dbReference type="SUPFAM" id="SSF54211">
    <property type="entry name" value="Ribosomal protein S5 domain 2-like"/>
    <property type="match status" value="1"/>
</dbReference>
<dbReference type="Proteomes" id="UP000031524">
    <property type="component" value="Chromosome"/>
</dbReference>
<evidence type="ECO:0000256" key="8">
    <source>
        <dbReference type="SAM" id="MobiDB-lite"/>
    </source>
</evidence>
<dbReference type="GO" id="GO:0042781">
    <property type="term" value="F:3'-tRNA processing endoribonuclease activity"/>
    <property type="evidence" value="ECO:0007669"/>
    <property type="project" value="TreeGrafter"/>
</dbReference>
<dbReference type="Pfam" id="PF00825">
    <property type="entry name" value="Ribonuclease_P"/>
    <property type="match status" value="1"/>
</dbReference>
<organism evidence="9 10">
    <name type="scientific">Corynebacterium humireducens NBRC 106098 = DSM 45392</name>
    <dbReference type="NCBI Taxonomy" id="1223515"/>
    <lineage>
        <taxon>Bacteria</taxon>
        <taxon>Bacillati</taxon>
        <taxon>Actinomycetota</taxon>
        <taxon>Actinomycetes</taxon>
        <taxon>Mycobacteriales</taxon>
        <taxon>Corynebacteriaceae</taxon>
        <taxon>Corynebacterium</taxon>
    </lineage>
</organism>
<dbReference type="Gene3D" id="3.30.230.10">
    <property type="match status" value="1"/>
</dbReference>
<comment type="catalytic activity">
    <reaction evidence="6">
        <text>Endonucleolytic cleavage of RNA, removing 5'-extranucleotides from tRNA precursor.</text>
        <dbReference type="EC" id="3.1.26.5"/>
    </reaction>
</comment>
<evidence type="ECO:0000256" key="5">
    <source>
        <dbReference type="ARBA" id="ARBA00022884"/>
    </source>
</evidence>
<dbReference type="EC" id="3.1.26.5" evidence="6 7"/>
<dbReference type="STRING" id="1223515.B842_12795"/>
<dbReference type="PANTHER" id="PTHR33992:SF1">
    <property type="entry name" value="RIBONUCLEASE P PROTEIN COMPONENT"/>
    <property type="match status" value="1"/>
</dbReference>
<keyword evidence="10" id="KW-1185">Reference proteome</keyword>
<evidence type="ECO:0000256" key="1">
    <source>
        <dbReference type="ARBA" id="ARBA00022694"/>
    </source>
</evidence>
<protein>
    <recommendedName>
        <fullName evidence="6 7">Ribonuclease P protein component</fullName>
        <shortName evidence="6">RNase P protein</shortName>
        <shortName evidence="6">RNaseP protein</shortName>
        <ecNumber evidence="6 7">3.1.26.5</ecNumber>
    </recommendedName>
    <alternativeName>
        <fullName evidence="6">Protein C5</fullName>
    </alternativeName>
</protein>
<dbReference type="HAMAP" id="MF_00227">
    <property type="entry name" value="RNase_P"/>
    <property type="match status" value="1"/>
</dbReference>
<evidence type="ECO:0000256" key="4">
    <source>
        <dbReference type="ARBA" id="ARBA00022801"/>
    </source>
</evidence>
<keyword evidence="3 6" id="KW-0255">Endonuclease</keyword>
<evidence type="ECO:0000313" key="10">
    <source>
        <dbReference type="Proteomes" id="UP000031524"/>
    </source>
</evidence>
<evidence type="ECO:0000256" key="3">
    <source>
        <dbReference type="ARBA" id="ARBA00022759"/>
    </source>
</evidence>
<dbReference type="GO" id="GO:0004526">
    <property type="term" value="F:ribonuclease P activity"/>
    <property type="evidence" value="ECO:0007669"/>
    <property type="project" value="UniProtKB-UniRule"/>
</dbReference>
<dbReference type="AlphaFoldDB" id="A0A0B5DFC1"/>
<proteinExistence type="inferred from homology"/>
<comment type="subunit">
    <text evidence="6">Consists of a catalytic RNA component (M1 or rnpB) and a protein subunit.</text>
</comment>
<dbReference type="GO" id="GO:0000049">
    <property type="term" value="F:tRNA binding"/>
    <property type="evidence" value="ECO:0007669"/>
    <property type="project" value="UniProtKB-UniRule"/>
</dbReference>
<dbReference type="InterPro" id="IPR000100">
    <property type="entry name" value="RNase_P"/>
</dbReference>
<dbReference type="KEGG" id="chm:B842_12795"/>
<comment type="similarity">
    <text evidence="6">Belongs to the RnpA family.</text>
</comment>
<keyword evidence="5 6" id="KW-0694">RNA-binding</keyword>
<dbReference type="EMBL" id="CP005286">
    <property type="protein sequence ID" value="AJE34404.1"/>
    <property type="molecule type" value="Genomic_DNA"/>
</dbReference>
<reference evidence="9 10" key="1">
    <citation type="submission" date="2013-04" db="EMBL/GenBank/DDBJ databases">
        <title>Complete genome sequence of Corynebacterium humireducens DSM 45392(T), isolated from a wastewater-fed microbial fuel cell.</title>
        <authorList>
            <person name="Ruckert C."/>
            <person name="Albersmeier A."/>
            <person name="Kalinowski J."/>
        </authorList>
    </citation>
    <scope>NUCLEOTIDE SEQUENCE [LARGE SCALE GENOMIC DNA]</scope>
    <source>
        <strain evidence="10">MFC-5</strain>
    </source>
</reference>
<name>A0A0B5DFC1_9CORY</name>
<accession>A0A0B5DFC1</accession>
<dbReference type="InterPro" id="IPR014721">
    <property type="entry name" value="Ribsml_uS5_D2-typ_fold_subgr"/>
</dbReference>
<comment type="function">
    <text evidence="6">RNaseP catalyzes the removal of the 5'-leader sequence from pre-tRNA to produce the mature 5'-terminus. It can also cleave other RNA substrates such as 4.5S RNA. The protein component plays an auxiliary but essential role in vivo by binding to the 5'-leader sequence and broadening the substrate specificity of the ribozyme.</text>
</comment>
<dbReference type="HOGENOM" id="CLU_117179_4_1_11"/>
<dbReference type="NCBIfam" id="TIGR00188">
    <property type="entry name" value="rnpA"/>
    <property type="match status" value="1"/>
</dbReference>
<dbReference type="PANTHER" id="PTHR33992">
    <property type="entry name" value="RIBONUCLEASE P PROTEIN COMPONENT"/>
    <property type="match status" value="1"/>
</dbReference>
<evidence type="ECO:0000256" key="2">
    <source>
        <dbReference type="ARBA" id="ARBA00022722"/>
    </source>
</evidence>
<evidence type="ECO:0000313" key="9">
    <source>
        <dbReference type="EMBL" id="AJE34404.1"/>
    </source>
</evidence>
<gene>
    <name evidence="6" type="primary">rnpA</name>
    <name evidence="9" type="ORF">B842_12795</name>
</gene>
<dbReference type="OrthoDB" id="196964at2"/>
<keyword evidence="4 6" id="KW-0378">Hydrolase</keyword>
<dbReference type="RefSeq" id="WP_040087133.1">
    <property type="nucleotide sequence ID" value="NZ_BCSU01000010.1"/>
</dbReference>
<keyword evidence="1 6" id="KW-0819">tRNA processing</keyword>